<gene>
    <name evidence="2" type="ORF">E6C70_09395</name>
</gene>
<keyword evidence="1" id="KW-0472">Membrane</keyword>
<proteinExistence type="predicted"/>
<feature type="transmembrane region" description="Helical" evidence="1">
    <location>
        <begin position="16"/>
        <end position="37"/>
    </location>
</feature>
<dbReference type="OrthoDB" id="940913at2"/>
<feature type="transmembrane region" description="Helical" evidence="1">
    <location>
        <begin position="194"/>
        <end position="213"/>
    </location>
</feature>
<evidence type="ECO:0000313" key="3">
    <source>
        <dbReference type="Proteomes" id="UP000307380"/>
    </source>
</evidence>
<sequence length="266" mass="29231">MMKGAPVSWFYDTPDWVTLPAFVVLFVGGSVAIVIVLRPSVRRSVLDPAQWDRVLGYTSSTFGVFFGILLALVAVTVYGNYSDAHSAGLEETSQIGALYRGANALPAGLRDEVHESLRDYVRTVIHQDWPQQADGQVAVASTAKVDAIESRIYSFNPETLGQQAVYMRLLATFDGFVEARRARIDATTLQLPPLFWVVIWIGALINAILIAFIDVKAFRLHVMMAALLALFVGLVIFLTADMDHPYAGSIAVGPGDFERILQVIDR</sequence>
<dbReference type="Pfam" id="PF14023">
    <property type="entry name" value="Bestrophin-like"/>
    <property type="match status" value="1"/>
</dbReference>
<reference evidence="2 3" key="1">
    <citation type="submission" date="2019-04" db="EMBL/GenBank/DDBJ databases">
        <authorList>
            <person name="Jiang L."/>
        </authorList>
    </citation>
    <scope>NUCLEOTIDE SEQUENCE [LARGE SCALE GENOMIC DNA]</scope>
    <source>
        <strain evidence="2 3">YIM 131861</strain>
    </source>
</reference>
<evidence type="ECO:0000313" key="2">
    <source>
        <dbReference type="EMBL" id="THG34467.1"/>
    </source>
</evidence>
<keyword evidence="1" id="KW-1133">Transmembrane helix</keyword>
<accession>A0A4V3WU59</accession>
<feature type="transmembrane region" description="Helical" evidence="1">
    <location>
        <begin position="220"/>
        <end position="240"/>
    </location>
</feature>
<keyword evidence="1" id="KW-0812">Transmembrane</keyword>
<dbReference type="Proteomes" id="UP000307380">
    <property type="component" value="Unassembled WGS sequence"/>
</dbReference>
<dbReference type="EMBL" id="SSSN01000005">
    <property type="protein sequence ID" value="THG34467.1"/>
    <property type="molecule type" value="Genomic_DNA"/>
</dbReference>
<protein>
    <submittedName>
        <fullName evidence="2">DUF4239 domain-containing protein</fullName>
    </submittedName>
</protein>
<dbReference type="AlphaFoldDB" id="A0A4V3WU59"/>
<organism evidence="2 3">
    <name type="scientific">Orlajensenia flava</name>
    <dbReference type="NCBI Taxonomy" id="2565934"/>
    <lineage>
        <taxon>Bacteria</taxon>
        <taxon>Bacillati</taxon>
        <taxon>Actinomycetota</taxon>
        <taxon>Actinomycetes</taxon>
        <taxon>Micrococcales</taxon>
        <taxon>Microbacteriaceae</taxon>
        <taxon>Orlajensenia</taxon>
    </lineage>
</organism>
<keyword evidence="3" id="KW-1185">Reference proteome</keyword>
<evidence type="ECO:0000256" key="1">
    <source>
        <dbReference type="SAM" id="Phobius"/>
    </source>
</evidence>
<dbReference type="InterPro" id="IPR025333">
    <property type="entry name" value="DUF4239"/>
</dbReference>
<comment type="caution">
    <text evidence="2">The sequence shown here is derived from an EMBL/GenBank/DDBJ whole genome shotgun (WGS) entry which is preliminary data.</text>
</comment>
<name>A0A4V3WU59_9MICO</name>
<feature type="transmembrane region" description="Helical" evidence="1">
    <location>
        <begin position="57"/>
        <end position="79"/>
    </location>
</feature>